<dbReference type="AlphaFoldDB" id="A0AAN9Z5D4"/>
<evidence type="ECO:0000256" key="1">
    <source>
        <dbReference type="ARBA" id="ARBA00093634"/>
    </source>
</evidence>
<feature type="region of interest" description="Disordered" evidence="2">
    <location>
        <begin position="93"/>
        <end position="123"/>
    </location>
</feature>
<name>A0AAN9Z5D4_9ORTH</name>
<dbReference type="InterPro" id="IPR040357">
    <property type="entry name" value="Vma22/CCDC115"/>
</dbReference>
<keyword evidence="4" id="KW-1185">Reference proteome</keyword>
<evidence type="ECO:0000256" key="2">
    <source>
        <dbReference type="SAM" id="MobiDB-lite"/>
    </source>
</evidence>
<dbReference type="PANTHER" id="PTHR31996">
    <property type="entry name" value="COILED-COIL DOMAIN-CONTAINING PROTEIN 115"/>
    <property type="match status" value="1"/>
</dbReference>
<evidence type="ECO:0000313" key="4">
    <source>
        <dbReference type="Proteomes" id="UP001378592"/>
    </source>
</evidence>
<dbReference type="GO" id="GO:0051082">
    <property type="term" value="F:unfolded protein binding"/>
    <property type="evidence" value="ECO:0007669"/>
    <property type="project" value="TreeGrafter"/>
</dbReference>
<dbReference type="GO" id="GO:0070072">
    <property type="term" value="P:vacuolar proton-transporting V-type ATPase complex assembly"/>
    <property type="evidence" value="ECO:0007669"/>
    <property type="project" value="InterPro"/>
</dbReference>
<dbReference type="EMBL" id="JAZDUA010000231">
    <property type="protein sequence ID" value="KAK7863427.1"/>
    <property type="molecule type" value="Genomic_DNA"/>
</dbReference>
<feature type="compositionally biased region" description="Basic and acidic residues" evidence="2">
    <location>
        <begin position="111"/>
        <end position="123"/>
    </location>
</feature>
<protein>
    <recommendedName>
        <fullName evidence="1">Vacuolar ATPase assembly protein VMA22</fullName>
    </recommendedName>
</protein>
<dbReference type="Gene3D" id="1.10.287.3240">
    <property type="match status" value="1"/>
</dbReference>
<evidence type="ECO:0000313" key="3">
    <source>
        <dbReference type="EMBL" id="KAK7863427.1"/>
    </source>
</evidence>
<comment type="caution">
    <text evidence="3">The sequence shown here is derived from an EMBL/GenBank/DDBJ whole genome shotgun (WGS) entry which is preliminary data.</text>
</comment>
<accession>A0AAN9Z5D4</accession>
<proteinExistence type="predicted"/>
<gene>
    <name evidence="3" type="ORF">R5R35_006506</name>
</gene>
<dbReference type="PANTHER" id="PTHR31996:SF2">
    <property type="entry name" value="COILED-COIL DOMAIN-CONTAINING PROTEIN 115"/>
    <property type="match status" value="1"/>
</dbReference>
<sequence length="186" mass="21142">MDNKLSEICKQLDQLALDILKLCEEQVKCRVKLEEAMKPGFVHIAKSRYIMGNRTVCSLQLPTEDSAEFDALTTVVPQESITDSEHRGFKLVETPKGQDTSGKSVLRRRKEKPESDASTEAKEENVKTYVDPIKWFGVLVPQNLKMAQNCFQSVLPLVVECANVQGELQRVQMKYQKLLKEKELLS</sequence>
<reference evidence="3 4" key="1">
    <citation type="submission" date="2024-03" db="EMBL/GenBank/DDBJ databases">
        <title>The genome assembly and annotation of the cricket Gryllus longicercus Weissman &amp; Gray.</title>
        <authorList>
            <person name="Szrajer S."/>
            <person name="Gray D."/>
            <person name="Ylla G."/>
        </authorList>
    </citation>
    <scope>NUCLEOTIDE SEQUENCE [LARGE SCALE GENOMIC DNA]</scope>
    <source>
        <strain evidence="3">DAG 2021-001</strain>
        <tissue evidence="3">Whole body minus gut</tissue>
    </source>
</reference>
<dbReference type="Proteomes" id="UP001378592">
    <property type="component" value="Unassembled WGS sequence"/>
</dbReference>
<dbReference type="Pfam" id="PF21730">
    <property type="entry name" value="Vma22_CCDC115"/>
    <property type="match status" value="1"/>
</dbReference>
<organism evidence="3 4">
    <name type="scientific">Gryllus longicercus</name>
    <dbReference type="NCBI Taxonomy" id="2509291"/>
    <lineage>
        <taxon>Eukaryota</taxon>
        <taxon>Metazoa</taxon>
        <taxon>Ecdysozoa</taxon>
        <taxon>Arthropoda</taxon>
        <taxon>Hexapoda</taxon>
        <taxon>Insecta</taxon>
        <taxon>Pterygota</taxon>
        <taxon>Neoptera</taxon>
        <taxon>Polyneoptera</taxon>
        <taxon>Orthoptera</taxon>
        <taxon>Ensifera</taxon>
        <taxon>Gryllidea</taxon>
        <taxon>Grylloidea</taxon>
        <taxon>Gryllidae</taxon>
        <taxon>Gryllinae</taxon>
        <taxon>Gryllus</taxon>
    </lineage>
</organism>